<keyword evidence="1" id="KW-0472">Membrane</keyword>
<evidence type="ECO:0000256" key="1">
    <source>
        <dbReference type="SAM" id="Phobius"/>
    </source>
</evidence>
<reference evidence="2 3" key="1">
    <citation type="submission" date="2019-08" db="EMBL/GenBank/DDBJ databases">
        <authorList>
            <person name="Shi S."/>
        </authorList>
    </citation>
    <scope>NUCLEOTIDE SEQUENCE [LARGE SCALE GENOMIC DNA]</scope>
    <source>
        <strain evidence="2 3">GY10130</strain>
    </source>
</reference>
<dbReference type="Proteomes" id="UP000321926">
    <property type="component" value="Unassembled WGS sequence"/>
</dbReference>
<dbReference type="OrthoDB" id="853428at2"/>
<proteinExistence type="predicted"/>
<dbReference type="EMBL" id="VRTY01000035">
    <property type="protein sequence ID" value="TXK46388.1"/>
    <property type="molecule type" value="Genomic_DNA"/>
</dbReference>
<dbReference type="AlphaFoldDB" id="A0A5C8K5T7"/>
<keyword evidence="3" id="KW-1185">Reference proteome</keyword>
<protein>
    <submittedName>
        <fullName evidence="2">Uncharacterized protein</fullName>
    </submittedName>
</protein>
<keyword evidence="1" id="KW-0812">Transmembrane</keyword>
<organism evidence="2 3">
    <name type="scientific">Pontibacter qinzhouensis</name>
    <dbReference type="NCBI Taxonomy" id="2603253"/>
    <lineage>
        <taxon>Bacteria</taxon>
        <taxon>Pseudomonadati</taxon>
        <taxon>Bacteroidota</taxon>
        <taxon>Cytophagia</taxon>
        <taxon>Cytophagales</taxon>
        <taxon>Hymenobacteraceae</taxon>
        <taxon>Pontibacter</taxon>
    </lineage>
</organism>
<feature type="transmembrane region" description="Helical" evidence="1">
    <location>
        <begin position="6"/>
        <end position="27"/>
    </location>
</feature>
<feature type="transmembrane region" description="Helical" evidence="1">
    <location>
        <begin position="34"/>
        <end position="52"/>
    </location>
</feature>
<evidence type="ECO:0000313" key="3">
    <source>
        <dbReference type="Proteomes" id="UP000321926"/>
    </source>
</evidence>
<keyword evidence="1" id="KW-1133">Transmembrane helix</keyword>
<name>A0A5C8K5T7_9BACT</name>
<gene>
    <name evidence="2" type="ORF">FVR03_10915</name>
</gene>
<dbReference type="RefSeq" id="WP_147921783.1">
    <property type="nucleotide sequence ID" value="NZ_VRTY01000035.1"/>
</dbReference>
<feature type="transmembrane region" description="Helical" evidence="1">
    <location>
        <begin position="104"/>
        <end position="126"/>
    </location>
</feature>
<feature type="transmembrane region" description="Helical" evidence="1">
    <location>
        <begin position="58"/>
        <end position="83"/>
    </location>
</feature>
<comment type="caution">
    <text evidence="2">The sequence shown here is derived from an EMBL/GenBank/DDBJ whole genome shotgun (WGS) entry which is preliminary data.</text>
</comment>
<evidence type="ECO:0000313" key="2">
    <source>
        <dbReference type="EMBL" id="TXK46388.1"/>
    </source>
</evidence>
<accession>A0A5C8K5T7</accession>
<sequence>MHQHLSYLYAFFGLFLIGCGLLSVLVLGWKAKTALVSGGTFGLIALTAGHFLNLSQTWALYVGALEAVLLAGIFAWRASAAFLKLTELLQTHDTQAVRQKSIAFLIIATMFVTALVVLTITATFFADANNSLH</sequence>